<dbReference type="EMBL" id="FUWH01000006">
    <property type="protein sequence ID" value="SJZ92171.1"/>
    <property type="molecule type" value="Genomic_DNA"/>
</dbReference>
<sequence length="97" mass="11024">MIGWIYNIQEIIIKEEEDMIITYDVTKDIRFKQGKAVGMEKGKQRGVREGIKQGMKKAKESIIRKLLTIQQLSIDDVAQITDMPVSVVKGIKDSSLD</sequence>
<gene>
    <name evidence="1" type="ORF">SAMN04488132_10662</name>
</gene>
<dbReference type="RefSeq" id="WP_078831642.1">
    <property type="nucleotide sequence ID" value="NZ_FUWH01000006.1"/>
</dbReference>
<dbReference type="STRING" id="413434.SAMN04488132_10662"/>
<dbReference type="AlphaFoldDB" id="A0A1T4PLE2"/>
<dbReference type="Proteomes" id="UP000190888">
    <property type="component" value="Unassembled WGS sequence"/>
</dbReference>
<protein>
    <submittedName>
        <fullName evidence="1">Uncharacterized protein</fullName>
    </submittedName>
</protein>
<proteinExistence type="predicted"/>
<evidence type="ECO:0000313" key="2">
    <source>
        <dbReference type="Proteomes" id="UP000190888"/>
    </source>
</evidence>
<accession>A0A1T4PLE2</accession>
<reference evidence="1 2" key="1">
    <citation type="submission" date="2017-02" db="EMBL/GenBank/DDBJ databases">
        <authorList>
            <person name="Peterson S.W."/>
        </authorList>
    </citation>
    <scope>NUCLEOTIDE SEQUENCE [LARGE SCALE GENOMIC DNA]</scope>
    <source>
        <strain evidence="1 2">DSM 22335</strain>
    </source>
</reference>
<keyword evidence="2" id="KW-1185">Reference proteome</keyword>
<organism evidence="1 2">
    <name type="scientific">Sediminibacterium ginsengisoli</name>
    <dbReference type="NCBI Taxonomy" id="413434"/>
    <lineage>
        <taxon>Bacteria</taxon>
        <taxon>Pseudomonadati</taxon>
        <taxon>Bacteroidota</taxon>
        <taxon>Chitinophagia</taxon>
        <taxon>Chitinophagales</taxon>
        <taxon>Chitinophagaceae</taxon>
        <taxon>Sediminibacterium</taxon>
    </lineage>
</organism>
<evidence type="ECO:0000313" key="1">
    <source>
        <dbReference type="EMBL" id="SJZ92171.1"/>
    </source>
</evidence>
<name>A0A1T4PLE2_9BACT</name>